<name>A0A8J7PQM9_9BACT</name>
<organism evidence="10 11">
    <name type="scientific">Candidatus Obscuribacter phosphatis</name>
    <dbReference type="NCBI Taxonomy" id="1906157"/>
    <lineage>
        <taxon>Bacteria</taxon>
        <taxon>Bacillati</taxon>
        <taxon>Candidatus Melainabacteria</taxon>
        <taxon>Candidatus Obscuribacterales</taxon>
        <taxon>Candidatus Obscuribacteraceae</taxon>
        <taxon>Candidatus Obscuribacter</taxon>
    </lineage>
</organism>
<dbReference type="Pfam" id="PF00069">
    <property type="entry name" value="Pkinase"/>
    <property type="match status" value="1"/>
</dbReference>
<dbReference type="GO" id="GO:0005524">
    <property type="term" value="F:ATP binding"/>
    <property type="evidence" value="ECO:0007669"/>
    <property type="project" value="UniProtKB-KW"/>
</dbReference>
<dbReference type="Gene3D" id="3.30.200.20">
    <property type="entry name" value="Phosphorylase Kinase, domain 1"/>
    <property type="match status" value="1"/>
</dbReference>
<evidence type="ECO:0000256" key="8">
    <source>
        <dbReference type="ARBA" id="ARBA00048679"/>
    </source>
</evidence>
<evidence type="ECO:0000256" key="6">
    <source>
        <dbReference type="ARBA" id="ARBA00022840"/>
    </source>
</evidence>
<dbReference type="PANTHER" id="PTHR24363:SF0">
    <property type="entry name" value="SERINE_THREONINE KINASE LIKE DOMAIN CONTAINING 1"/>
    <property type="match status" value="1"/>
</dbReference>
<dbReference type="InterPro" id="IPR008266">
    <property type="entry name" value="Tyr_kinase_AS"/>
</dbReference>
<comment type="catalytic activity">
    <reaction evidence="8">
        <text>L-seryl-[protein] + ATP = O-phospho-L-seryl-[protein] + ADP + H(+)</text>
        <dbReference type="Rhea" id="RHEA:17989"/>
        <dbReference type="Rhea" id="RHEA-COMP:9863"/>
        <dbReference type="Rhea" id="RHEA-COMP:11604"/>
        <dbReference type="ChEBI" id="CHEBI:15378"/>
        <dbReference type="ChEBI" id="CHEBI:29999"/>
        <dbReference type="ChEBI" id="CHEBI:30616"/>
        <dbReference type="ChEBI" id="CHEBI:83421"/>
        <dbReference type="ChEBI" id="CHEBI:456216"/>
        <dbReference type="EC" id="2.7.11.1"/>
    </reaction>
</comment>
<evidence type="ECO:0000313" key="10">
    <source>
        <dbReference type="EMBL" id="MBN8662552.1"/>
    </source>
</evidence>
<protein>
    <recommendedName>
        <fullName evidence="1">non-specific serine/threonine protein kinase</fullName>
        <ecNumber evidence="1">2.7.11.1</ecNumber>
    </recommendedName>
</protein>
<evidence type="ECO:0000313" key="11">
    <source>
        <dbReference type="Proteomes" id="UP000664277"/>
    </source>
</evidence>
<dbReference type="CDD" id="cd14014">
    <property type="entry name" value="STKc_PknB_like"/>
    <property type="match status" value="1"/>
</dbReference>
<dbReference type="PANTHER" id="PTHR24363">
    <property type="entry name" value="SERINE/THREONINE PROTEIN KINASE"/>
    <property type="match status" value="1"/>
</dbReference>
<dbReference type="EMBL" id="JAFLCK010000043">
    <property type="protein sequence ID" value="MBN8662552.1"/>
    <property type="molecule type" value="Genomic_DNA"/>
</dbReference>
<gene>
    <name evidence="10" type="ORF">J0M35_19445</name>
</gene>
<feature type="domain" description="Protein kinase" evidence="9">
    <location>
        <begin position="171"/>
        <end position="423"/>
    </location>
</feature>
<dbReference type="SUPFAM" id="SSF56112">
    <property type="entry name" value="Protein kinase-like (PK-like)"/>
    <property type="match status" value="1"/>
</dbReference>
<dbReference type="InterPro" id="IPR000719">
    <property type="entry name" value="Prot_kinase_dom"/>
</dbReference>
<dbReference type="GO" id="GO:0004674">
    <property type="term" value="F:protein serine/threonine kinase activity"/>
    <property type="evidence" value="ECO:0007669"/>
    <property type="project" value="UniProtKB-KW"/>
</dbReference>
<dbReference type="AlphaFoldDB" id="A0A8J7PQM9"/>
<keyword evidence="4" id="KW-0547">Nucleotide-binding</keyword>
<dbReference type="EC" id="2.7.11.1" evidence="1"/>
<evidence type="ECO:0000256" key="5">
    <source>
        <dbReference type="ARBA" id="ARBA00022777"/>
    </source>
</evidence>
<evidence type="ECO:0000256" key="7">
    <source>
        <dbReference type="ARBA" id="ARBA00047899"/>
    </source>
</evidence>
<dbReference type="Gene3D" id="1.10.510.10">
    <property type="entry name" value="Transferase(Phosphotransferase) domain 1"/>
    <property type="match status" value="1"/>
</dbReference>
<evidence type="ECO:0000256" key="4">
    <source>
        <dbReference type="ARBA" id="ARBA00022741"/>
    </source>
</evidence>
<evidence type="ECO:0000256" key="2">
    <source>
        <dbReference type="ARBA" id="ARBA00022527"/>
    </source>
</evidence>
<dbReference type="Proteomes" id="UP000664277">
    <property type="component" value="Unassembled WGS sequence"/>
</dbReference>
<evidence type="ECO:0000256" key="1">
    <source>
        <dbReference type="ARBA" id="ARBA00012513"/>
    </source>
</evidence>
<comment type="catalytic activity">
    <reaction evidence="7">
        <text>L-threonyl-[protein] + ATP = O-phospho-L-threonyl-[protein] + ADP + H(+)</text>
        <dbReference type="Rhea" id="RHEA:46608"/>
        <dbReference type="Rhea" id="RHEA-COMP:11060"/>
        <dbReference type="Rhea" id="RHEA-COMP:11605"/>
        <dbReference type="ChEBI" id="CHEBI:15378"/>
        <dbReference type="ChEBI" id="CHEBI:30013"/>
        <dbReference type="ChEBI" id="CHEBI:30616"/>
        <dbReference type="ChEBI" id="CHEBI:61977"/>
        <dbReference type="ChEBI" id="CHEBI:456216"/>
        <dbReference type="EC" id="2.7.11.1"/>
    </reaction>
</comment>
<dbReference type="PROSITE" id="PS50011">
    <property type="entry name" value="PROTEIN_KINASE_DOM"/>
    <property type="match status" value="1"/>
</dbReference>
<keyword evidence="6" id="KW-0067">ATP-binding</keyword>
<keyword evidence="3" id="KW-0808">Transferase</keyword>
<proteinExistence type="predicted"/>
<accession>A0A8J7PQM9</accession>
<comment type="caution">
    <text evidence="10">The sequence shown here is derived from an EMBL/GenBank/DDBJ whole genome shotgun (WGS) entry which is preliminary data.</text>
</comment>
<evidence type="ECO:0000259" key="9">
    <source>
        <dbReference type="PROSITE" id="PS50011"/>
    </source>
</evidence>
<evidence type="ECO:0000256" key="3">
    <source>
        <dbReference type="ARBA" id="ARBA00022679"/>
    </source>
</evidence>
<dbReference type="PROSITE" id="PS00109">
    <property type="entry name" value="PROTEIN_KINASE_TYR"/>
    <property type="match status" value="1"/>
</dbReference>
<sequence>MSFYPLIISMGGIILCNILRENTIEIDSTGLTLPNLISRRDFGSFIPFKHIEKVEVTEAERRPAASQIEADNDLSQSTLKLTLKGNQHIEMPLANFNNTDREQILLSLSLLSPDRAVDESLLRARDKISKENDEKRLLSFTSMWEEELASRYSSSAYMPLYPGQKLLDGRIEVLRQLNLGGWSAVYLCQEDGKRTSVLKESVIPATARPQLKEKALSMFEREAQLLMRIKHPNIVKVYEYFADNVNDRHYILLENLSGENLRKLVQLTGPRHELDVINDALTLCSILEYLHNLSPPMVHRDLTPDNIILDKNEKLILIDFGAANELIGTATGTMVGKQCYIAPEQFRGKACPQSDLYSLGATLAFLLTGEDPTAMKTIDINETYQGKLKIREGLNSLIKTLTDLDPEQRGTAKQAGGSLLELMTSKTY</sequence>
<keyword evidence="5 10" id="KW-0418">Kinase</keyword>
<reference evidence="10" key="1">
    <citation type="submission" date="2021-02" db="EMBL/GenBank/DDBJ databases">
        <title>Genome-Resolved Metagenomics of a Microbial Community Performing Photosynthetic Biological Nutrient Removal.</title>
        <authorList>
            <person name="Mcdaniel E.A."/>
        </authorList>
    </citation>
    <scope>NUCLEOTIDE SEQUENCE</scope>
    <source>
        <strain evidence="10">UWPOB_OBS1</strain>
    </source>
</reference>
<dbReference type="InterPro" id="IPR011009">
    <property type="entry name" value="Kinase-like_dom_sf"/>
</dbReference>
<keyword evidence="2 10" id="KW-0723">Serine/threonine-protein kinase</keyword>